<dbReference type="InterPro" id="IPR012318">
    <property type="entry name" value="HTH_CRP"/>
</dbReference>
<sequence>MAAFSLLSTDSVDIKRSQFERRAVLPSSRDSLWQIETGAVRTLTLLEDGTTVTLGVWGKGDVVGRVLSKADPFQMECLTPVEVIRLPLDQWYLVNEVLIQHIQQYHEFLEILHYRSIDVSLLRLLNWLARKFGQQVEQGQLIDLHLTHQEISEIIGTTRVTVTRLLNDFEKQGMIERLSRKRIVLQEKQPFWHYEI</sequence>
<organism evidence="5 6">
    <name type="scientific">Allocoleopsis franciscana PCC 7113</name>
    <dbReference type="NCBI Taxonomy" id="1173027"/>
    <lineage>
        <taxon>Bacteria</taxon>
        <taxon>Bacillati</taxon>
        <taxon>Cyanobacteriota</taxon>
        <taxon>Cyanophyceae</taxon>
        <taxon>Coleofasciculales</taxon>
        <taxon>Coleofasciculaceae</taxon>
        <taxon>Allocoleopsis</taxon>
        <taxon>Allocoleopsis franciscana</taxon>
    </lineage>
</organism>
<name>K9WHU9_9CYAN</name>
<keyword evidence="1" id="KW-0805">Transcription regulation</keyword>
<dbReference type="CDD" id="cd00038">
    <property type="entry name" value="CAP_ED"/>
    <property type="match status" value="1"/>
</dbReference>
<keyword evidence="3" id="KW-0804">Transcription</keyword>
<dbReference type="Proteomes" id="UP000010471">
    <property type="component" value="Chromosome"/>
</dbReference>
<keyword evidence="2" id="KW-0238">DNA-binding</keyword>
<evidence type="ECO:0000256" key="3">
    <source>
        <dbReference type="ARBA" id="ARBA00023163"/>
    </source>
</evidence>
<proteinExistence type="predicted"/>
<evidence type="ECO:0000259" key="4">
    <source>
        <dbReference type="PROSITE" id="PS51063"/>
    </source>
</evidence>
<dbReference type="SUPFAM" id="SSF46785">
    <property type="entry name" value="Winged helix' DNA-binding domain"/>
    <property type="match status" value="1"/>
</dbReference>
<dbReference type="AlphaFoldDB" id="K9WHU9"/>
<evidence type="ECO:0000256" key="1">
    <source>
        <dbReference type="ARBA" id="ARBA00023015"/>
    </source>
</evidence>
<evidence type="ECO:0000313" key="6">
    <source>
        <dbReference type="Proteomes" id="UP000010471"/>
    </source>
</evidence>
<dbReference type="InterPro" id="IPR036388">
    <property type="entry name" value="WH-like_DNA-bd_sf"/>
</dbReference>
<dbReference type="OrthoDB" id="581549at2"/>
<keyword evidence="6" id="KW-1185">Reference proteome</keyword>
<dbReference type="SUPFAM" id="SSF51206">
    <property type="entry name" value="cAMP-binding domain-like"/>
    <property type="match status" value="1"/>
</dbReference>
<dbReference type="KEGG" id="mic:Mic7113_3340"/>
<dbReference type="eggNOG" id="COG0664">
    <property type="taxonomic scope" value="Bacteria"/>
</dbReference>
<dbReference type="RefSeq" id="WP_015183215.1">
    <property type="nucleotide sequence ID" value="NC_019738.1"/>
</dbReference>
<dbReference type="STRING" id="1173027.Mic7113_3340"/>
<dbReference type="EMBL" id="CP003630">
    <property type="protein sequence ID" value="AFZ19072.1"/>
    <property type="molecule type" value="Genomic_DNA"/>
</dbReference>
<dbReference type="Pfam" id="PF13545">
    <property type="entry name" value="HTH_Crp_2"/>
    <property type="match status" value="1"/>
</dbReference>
<dbReference type="CDD" id="cd00092">
    <property type="entry name" value="HTH_CRP"/>
    <property type="match status" value="1"/>
</dbReference>
<dbReference type="InterPro" id="IPR036390">
    <property type="entry name" value="WH_DNA-bd_sf"/>
</dbReference>
<dbReference type="InterPro" id="IPR018490">
    <property type="entry name" value="cNMP-bd_dom_sf"/>
</dbReference>
<feature type="domain" description="HTH crp-type" evidence="4">
    <location>
        <begin position="115"/>
        <end position="188"/>
    </location>
</feature>
<dbReference type="GO" id="GO:0003677">
    <property type="term" value="F:DNA binding"/>
    <property type="evidence" value="ECO:0007669"/>
    <property type="project" value="UniProtKB-KW"/>
</dbReference>
<evidence type="ECO:0000313" key="5">
    <source>
        <dbReference type="EMBL" id="AFZ19072.1"/>
    </source>
</evidence>
<accession>K9WHU9</accession>
<dbReference type="InterPro" id="IPR000595">
    <property type="entry name" value="cNMP-bd_dom"/>
</dbReference>
<evidence type="ECO:0000256" key="2">
    <source>
        <dbReference type="ARBA" id="ARBA00023125"/>
    </source>
</evidence>
<dbReference type="Gene3D" id="2.60.120.10">
    <property type="entry name" value="Jelly Rolls"/>
    <property type="match status" value="1"/>
</dbReference>
<dbReference type="PRINTS" id="PR00034">
    <property type="entry name" value="HTHCRP"/>
</dbReference>
<protein>
    <submittedName>
        <fullName evidence="5">cAMP-binding protein</fullName>
    </submittedName>
</protein>
<dbReference type="PROSITE" id="PS51063">
    <property type="entry name" value="HTH_CRP_2"/>
    <property type="match status" value="1"/>
</dbReference>
<dbReference type="InterPro" id="IPR014710">
    <property type="entry name" value="RmlC-like_jellyroll"/>
</dbReference>
<dbReference type="GO" id="GO:0006355">
    <property type="term" value="P:regulation of DNA-templated transcription"/>
    <property type="evidence" value="ECO:0007669"/>
    <property type="project" value="InterPro"/>
</dbReference>
<dbReference type="Pfam" id="PF00027">
    <property type="entry name" value="cNMP_binding"/>
    <property type="match status" value="1"/>
</dbReference>
<dbReference type="Gene3D" id="1.10.10.10">
    <property type="entry name" value="Winged helix-like DNA-binding domain superfamily/Winged helix DNA-binding domain"/>
    <property type="match status" value="1"/>
</dbReference>
<gene>
    <name evidence="5" type="ORF">Mic7113_3340</name>
</gene>
<dbReference type="HOGENOM" id="CLU_075053_8_1_3"/>
<dbReference type="SMART" id="SM00419">
    <property type="entry name" value="HTH_CRP"/>
    <property type="match status" value="1"/>
</dbReference>
<reference evidence="5 6" key="1">
    <citation type="submission" date="2012-06" db="EMBL/GenBank/DDBJ databases">
        <title>Finished chromosome of genome of Microcoleus sp. PCC 7113.</title>
        <authorList>
            <consortium name="US DOE Joint Genome Institute"/>
            <person name="Gugger M."/>
            <person name="Coursin T."/>
            <person name="Rippka R."/>
            <person name="Tandeau De Marsac N."/>
            <person name="Huntemann M."/>
            <person name="Wei C.-L."/>
            <person name="Han J."/>
            <person name="Detter J.C."/>
            <person name="Han C."/>
            <person name="Tapia R."/>
            <person name="Chen A."/>
            <person name="Kyrpides N."/>
            <person name="Mavromatis K."/>
            <person name="Markowitz V."/>
            <person name="Szeto E."/>
            <person name="Ivanova N."/>
            <person name="Pagani I."/>
            <person name="Pati A."/>
            <person name="Goodwin L."/>
            <person name="Nordberg H.P."/>
            <person name="Cantor M.N."/>
            <person name="Hua S.X."/>
            <person name="Woyke T."/>
            <person name="Kerfeld C.A."/>
        </authorList>
    </citation>
    <scope>NUCLEOTIDE SEQUENCE [LARGE SCALE GENOMIC DNA]</scope>
    <source>
        <strain evidence="5 6">PCC 7113</strain>
    </source>
</reference>